<feature type="non-terminal residue" evidence="4">
    <location>
        <position position="972"/>
    </location>
</feature>
<proteinExistence type="predicted"/>
<keyword evidence="5" id="KW-1185">Reference proteome</keyword>
<dbReference type="SMART" id="SM00248">
    <property type="entry name" value="ANK"/>
    <property type="match status" value="4"/>
</dbReference>
<dbReference type="Gene3D" id="1.25.40.20">
    <property type="entry name" value="Ankyrin repeat-containing domain"/>
    <property type="match status" value="2"/>
</dbReference>
<evidence type="ECO:0000256" key="2">
    <source>
        <dbReference type="ARBA" id="ARBA00023043"/>
    </source>
</evidence>
<sequence length="972" mass="107025">MSGAVIPTGGGQFQQSGQLDWVALSKLPFSFGLDVLVRLSKAEVDPATIAIGLIACSSFKINTEAQRRISDALSSLKSFQSYGKLVWFGFGIKPIIKDLADSEHGMACVALCACMSISYDSFFAAGVLRELCKLRRTPSDLLPSIHQWKALIEVCAGSVSNSKFPILHQGLIRCVLPNAETSLHKPTSTDALAKAVGALADVSNGKLENVTIAGGLDCLWLAAIAEWLLSLRIEIRLSSGFTVYKSLRYDDNLLPEVTIIFIQDNEQSIHLSKCYVVPAGTKFWNSPSPEQHTFRGGRSEWRSILSDTFSPSFDSLVQADTRQEFALLLLHTSHLTETCYRYGSMQGNAQQGLAKYSGPFRRFHFSHSSSRGQAFLAFAVQQLPELATTLDTVSQLGTWSQMNTNLEECIDNLTLKCVCRWCRSEALAHDYDSQPFCLKLMVETIIMFLWMLSATEADPSLKPSSCGLRLLYMKHRRKSQLEKHIRSKRGSRKQTLPANWARSDIDILNAALIIFSGSDDTGPMEDEESSAVSRDGVCAFFRALEGLDLLPEEASTVKVVPGYIDFEGTKYGRISDPVNDTEIPKSDFGPHPDYKLIVQETRQPGVITAAYKLSSNIGPYEHILGISTLEKAIVKSLRSPIQCKGLCGQRLPCGAPEAISFVPHSTTWEGNLSHLSERSLPFLRQWSVISTQSLGNKEAIELRVVQAVIYRLYLEIALRNHSCHLVYLGVCRVCASTFLGPQKYIKKAASLSSKVFSHNGPLSTISVSVPSETGTWEESRFDIAVITRSDNDRQGIPIIEAHNDRKSLLKSKGYENEYRKSVLSTAAILGREGLLQLLLEGGAIVHSTKIRDETALHCAAENGENEMVKLLLGRGFKLEVKDEHGLTPLSRAARRGFKSTVKLLIRYGAKLTSRDNKGQTPLVWAVLGGHLEVIERLLQEKADVNAAAGYNGRTALQAAAEGGHLAVVERLL</sequence>
<evidence type="ECO:0000313" key="5">
    <source>
        <dbReference type="Proteomes" id="UP000799536"/>
    </source>
</evidence>
<dbReference type="PANTHER" id="PTHR24171:SF10">
    <property type="entry name" value="ANKYRIN REPEAT DOMAIN-CONTAINING PROTEIN 29-LIKE"/>
    <property type="match status" value="1"/>
</dbReference>
<dbReference type="AlphaFoldDB" id="A0A9P4JAR6"/>
<dbReference type="SUPFAM" id="SSF48403">
    <property type="entry name" value="Ankyrin repeat"/>
    <property type="match status" value="1"/>
</dbReference>
<evidence type="ECO:0000313" key="4">
    <source>
        <dbReference type="EMBL" id="KAF2196081.1"/>
    </source>
</evidence>
<dbReference type="InterPro" id="IPR002110">
    <property type="entry name" value="Ankyrin_rpt"/>
</dbReference>
<dbReference type="Pfam" id="PF13637">
    <property type="entry name" value="Ank_4"/>
    <property type="match status" value="1"/>
</dbReference>
<dbReference type="OrthoDB" id="3790192at2759"/>
<feature type="repeat" description="ANK" evidence="3">
    <location>
        <begin position="851"/>
        <end position="883"/>
    </location>
</feature>
<comment type="caution">
    <text evidence="4">The sequence shown here is derived from an EMBL/GenBank/DDBJ whole genome shotgun (WGS) entry which is preliminary data.</text>
</comment>
<dbReference type="PROSITE" id="PS50297">
    <property type="entry name" value="ANK_REP_REGION"/>
    <property type="match status" value="4"/>
</dbReference>
<evidence type="ECO:0000256" key="1">
    <source>
        <dbReference type="ARBA" id="ARBA00022737"/>
    </source>
</evidence>
<dbReference type="PROSITE" id="PS50088">
    <property type="entry name" value="ANK_REPEAT"/>
    <property type="match status" value="4"/>
</dbReference>
<keyword evidence="1" id="KW-0677">Repeat</keyword>
<feature type="repeat" description="ANK" evidence="3">
    <location>
        <begin position="917"/>
        <end position="949"/>
    </location>
</feature>
<reference evidence="4" key="1">
    <citation type="journal article" date="2020" name="Stud. Mycol.">
        <title>101 Dothideomycetes genomes: a test case for predicting lifestyles and emergence of pathogens.</title>
        <authorList>
            <person name="Haridas S."/>
            <person name="Albert R."/>
            <person name="Binder M."/>
            <person name="Bloem J."/>
            <person name="Labutti K."/>
            <person name="Salamov A."/>
            <person name="Andreopoulos B."/>
            <person name="Baker S."/>
            <person name="Barry K."/>
            <person name="Bills G."/>
            <person name="Bluhm B."/>
            <person name="Cannon C."/>
            <person name="Castanera R."/>
            <person name="Culley D."/>
            <person name="Daum C."/>
            <person name="Ezra D."/>
            <person name="Gonzalez J."/>
            <person name="Henrissat B."/>
            <person name="Kuo A."/>
            <person name="Liang C."/>
            <person name="Lipzen A."/>
            <person name="Lutzoni F."/>
            <person name="Magnuson J."/>
            <person name="Mondo S."/>
            <person name="Nolan M."/>
            <person name="Ohm R."/>
            <person name="Pangilinan J."/>
            <person name="Park H.-J."/>
            <person name="Ramirez L."/>
            <person name="Alfaro M."/>
            <person name="Sun H."/>
            <person name="Tritt A."/>
            <person name="Yoshinaga Y."/>
            <person name="Zwiers L.-H."/>
            <person name="Turgeon B."/>
            <person name="Goodwin S."/>
            <person name="Spatafora J."/>
            <person name="Crous P."/>
            <person name="Grigoriev I."/>
        </authorList>
    </citation>
    <scope>NUCLEOTIDE SEQUENCE</scope>
    <source>
        <strain evidence="4">ATCC 74209</strain>
    </source>
</reference>
<dbReference type="PANTHER" id="PTHR24171">
    <property type="entry name" value="ANKYRIN REPEAT DOMAIN-CONTAINING PROTEIN 39-RELATED"/>
    <property type="match status" value="1"/>
</dbReference>
<organism evidence="4 5">
    <name type="scientific">Delitschia confertaspora ATCC 74209</name>
    <dbReference type="NCBI Taxonomy" id="1513339"/>
    <lineage>
        <taxon>Eukaryota</taxon>
        <taxon>Fungi</taxon>
        <taxon>Dikarya</taxon>
        <taxon>Ascomycota</taxon>
        <taxon>Pezizomycotina</taxon>
        <taxon>Dothideomycetes</taxon>
        <taxon>Pleosporomycetidae</taxon>
        <taxon>Pleosporales</taxon>
        <taxon>Delitschiaceae</taxon>
        <taxon>Delitschia</taxon>
    </lineage>
</organism>
<accession>A0A9P4JAR6</accession>
<name>A0A9P4JAR6_9PLEO</name>
<keyword evidence="2 3" id="KW-0040">ANK repeat</keyword>
<dbReference type="InterPro" id="IPR036770">
    <property type="entry name" value="Ankyrin_rpt-contain_sf"/>
</dbReference>
<feature type="repeat" description="ANK" evidence="3">
    <location>
        <begin position="884"/>
        <end position="916"/>
    </location>
</feature>
<protein>
    <submittedName>
        <fullName evidence="4">Ankyrin repeat-containing protein</fullName>
    </submittedName>
</protein>
<dbReference type="Pfam" id="PF12796">
    <property type="entry name" value="Ank_2"/>
    <property type="match status" value="1"/>
</dbReference>
<evidence type="ECO:0000256" key="3">
    <source>
        <dbReference type="PROSITE-ProRule" id="PRU00023"/>
    </source>
</evidence>
<gene>
    <name evidence="4" type="ORF">GQ43DRAFT_405790</name>
</gene>
<feature type="repeat" description="ANK" evidence="3">
    <location>
        <begin position="951"/>
        <end position="972"/>
    </location>
</feature>
<dbReference type="EMBL" id="ML994490">
    <property type="protein sequence ID" value="KAF2196081.1"/>
    <property type="molecule type" value="Genomic_DNA"/>
</dbReference>
<dbReference type="Proteomes" id="UP000799536">
    <property type="component" value="Unassembled WGS sequence"/>
</dbReference>